<dbReference type="EMBL" id="NBNE01000274">
    <property type="protein sequence ID" value="OWZ20934.1"/>
    <property type="molecule type" value="Genomic_DNA"/>
</dbReference>
<protein>
    <submittedName>
        <fullName evidence="1">Uncharacterized protein</fullName>
    </submittedName>
</protein>
<organism evidence="1 2">
    <name type="scientific">Phytophthora megakarya</name>
    <dbReference type="NCBI Taxonomy" id="4795"/>
    <lineage>
        <taxon>Eukaryota</taxon>
        <taxon>Sar</taxon>
        <taxon>Stramenopiles</taxon>
        <taxon>Oomycota</taxon>
        <taxon>Peronosporomycetes</taxon>
        <taxon>Peronosporales</taxon>
        <taxon>Peronosporaceae</taxon>
        <taxon>Phytophthora</taxon>
    </lineage>
</organism>
<keyword evidence="2" id="KW-1185">Reference proteome</keyword>
<sequence>MIRGGAIRSSEHFDTFMRQVVWPVLRWPHSLPRSIYYDQVNGIGLLSCELDANVHQYQEALRLLNTAKLPEHHQLVESLEAYQVNAGLTDNPLTVPIKPPIHVTTRIAQVIRFAAAISLHYDPTTACSQWANDKPLMFITPIALQTGLDATNWNYQFKLRSRLGLDCSLKINCVGKESGKVPNGETLICCTIKEGSPNNRSPVGWMKVPVGIAPYQLRIGVGDWGLNQSYITMNGVKAILVMLHVIHWEVLFQLGACMTLPSPACIGTSSEPVCIV</sequence>
<dbReference type="AlphaFoldDB" id="A0A225WTH1"/>
<dbReference type="OrthoDB" id="87414at2759"/>
<evidence type="ECO:0000313" key="2">
    <source>
        <dbReference type="Proteomes" id="UP000198211"/>
    </source>
</evidence>
<reference evidence="2" key="1">
    <citation type="submission" date="2017-03" db="EMBL/GenBank/DDBJ databases">
        <title>Phytopthora megakarya and P. palmivora, two closely related causual agents of cacao black pod achieved similar genome size and gene model numbers by different mechanisms.</title>
        <authorList>
            <person name="Ali S."/>
            <person name="Shao J."/>
            <person name="Larry D.J."/>
            <person name="Kronmiller B."/>
            <person name="Shen D."/>
            <person name="Strem M.D."/>
            <person name="Melnick R.L."/>
            <person name="Guiltinan M.J."/>
            <person name="Tyler B.M."/>
            <person name="Meinhardt L.W."/>
            <person name="Bailey B.A."/>
        </authorList>
    </citation>
    <scope>NUCLEOTIDE SEQUENCE [LARGE SCALE GENOMIC DNA]</scope>
    <source>
        <strain evidence="2">zdho120</strain>
    </source>
</reference>
<name>A0A225WTH1_9STRA</name>
<evidence type="ECO:0000313" key="1">
    <source>
        <dbReference type="EMBL" id="OWZ20934.1"/>
    </source>
</evidence>
<accession>A0A225WTH1</accession>
<proteinExistence type="predicted"/>
<comment type="caution">
    <text evidence="1">The sequence shown here is derived from an EMBL/GenBank/DDBJ whole genome shotgun (WGS) entry which is preliminary data.</text>
</comment>
<gene>
    <name evidence="1" type="ORF">PHMEG_0004610</name>
</gene>
<dbReference type="Proteomes" id="UP000198211">
    <property type="component" value="Unassembled WGS sequence"/>
</dbReference>